<evidence type="ECO:0000256" key="10">
    <source>
        <dbReference type="ARBA" id="ARBA00022723"/>
    </source>
</evidence>
<dbReference type="InterPro" id="IPR036397">
    <property type="entry name" value="RNaseH_sf"/>
</dbReference>
<feature type="binding site" evidence="14 15">
    <location>
        <position position="24"/>
    </location>
    <ligand>
        <name>a divalent metal cation</name>
        <dbReference type="ChEBI" id="CHEBI:60240"/>
    </ligand>
</feature>
<dbReference type="GO" id="GO:0005737">
    <property type="term" value="C:cytoplasm"/>
    <property type="evidence" value="ECO:0007669"/>
    <property type="project" value="UniProtKB-SubCell"/>
</dbReference>
<evidence type="ECO:0000256" key="14">
    <source>
        <dbReference type="HAMAP-Rule" id="MF_00052"/>
    </source>
</evidence>
<feature type="domain" description="RNase H type-2" evidence="18">
    <location>
        <begin position="17"/>
        <end position="251"/>
    </location>
</feature>
<dbReference type="PANTHER" id="PTHR10954:SF18">
    <property type="entry name" value="RIBONUCLEASE HII"/>
    <property type="match status" value="1"/>
</dbReference>
<name>A0A9D9J5A3_9BACT</name>
<dbReference type="GO" id="GO:0003723">
    <property type="term" value="F:RNA binding"/>
    <property type="evidence" value="ECO:0007669"/>
    <property type="project" value="UniProtKB-UniRule"/>
</dbReference>
<dbReference type="PANTHER" id="PTHR10954">
    <property type="entry name" value="RIBONUCLEASE H2 SUBUNIT A"/>
    <property type="match status" value="1"/>
</dbReference>
<dbReference type="GO" id="GO:0006298">
    <property type="term" value="P:mismatch repair"/>
    <property type="evidence" value="ECO:0007669"/>
    <property type="project" value="TreeGrafter"/>
</dbReference>
<keyword evidence="8 14" id="KW-0963">Cytoplasm</keyword>
<dbReference type="GO" id="GO:0032299">
    <property type="term" value="C:ribonuclease H2 complex"/>
    <property type="evidence" value="ECO:0007669"/>
    <property type="project" value="TreeGrafter"/>
</dbReference>
<evidence type="ECO:0000256" key="4">
    <source>
        <dbReference type="ARBA" id="ARBA00004496"/>
    </source>
</evidence>
<keyword evidence="10 14" id="KW-0479">Metal-binding</keyword>
<evidence type="ECO:0000256" key="16">
    <source>
        <dbReference type="RuleBase" id="RU003515"/>
    </source>
</evidence>
<dbReference type="GO" id="GO:0043137">
    <property type="term" value="P:DNA replication, removal of RNA primer"/>
    <property type="evidence" value="ECO:0007669"/>
    <property type="project" value="TreeGrafter"/>
</dbReference>
<evidence type="ECO:0000256" key="2">
    <source>
        <dbReference type="ARBA" id="ARBA00001946"/>
    </source>
</evidence>
<accession>A0A9D9J5A3</accession>
<evidence type="ECO:0000259" key="18">
    <source>
        <dbReference type="PROSITE" id="PS51975"/>
    </source>
</evidence>
<dbReference type="EMBL" id="JADILX010000103">
    <property type="protein sequence ID" value="MBO8486172.1"/>
    <property type="molecule type" value="Genomic_DNA"/>
</dbReference>
<keyword evidence="9 14" id="KW-0540">Nuclease</keyword>
<keyword evidence="11 14" id="KW-0255">Endonuclease</keyword>
<evidence type="ECO:0000256" key="15">
    <source>
        <dbReference type="PROSITE-ProRule" id="PRU01319"/>
    </source>
</evidence>
<dbReference type="InterPro" id="IPR012337">
    <property type="entry name" value="RNaseH-like_sf"/>
</dbReference>
<dbReference type="EC" id="3.1.26.4" evidence="6 14"/>
<dbReference type="HAMAP" id="MF_00052_B">
    <property type="entry name" value="RNase_HII_B"/>
    <property type="match status" value="1"/>
</dbReference>
<reference evidence="19" key="1">
    <citation type="submission" date="2020-10" db="EMBL/GenBank/DDBJ databases">
        <authorList>
            <person name="Gilroy R."/>
        </authorList>
    </citation>
    <scope>NUCLEOTIDE SEQUENCE</scope>
    <source>
        <strain evidence="19">B2-16538</strain>
    </source>
</reference>
<keyword evidence="13 14" id="KW-0464">Manganese</keyword>
<keyword evidence="12 14" id="KW-0378">Hydrolase</keyword>
<evidence type="ECO:0000256" key="1">
    <source>
        <dbReference type="ARBA" id="ARBA00000077"/>
    </source>
</evidence>
<dbReference type="SUPFAM" id="SSF53098">
    <property type="entry name" value="Ribonuclease H-like"/>
    <property type="match status" value="1"/>
</dbReference>
<evidence type="ECO:0000256" key="6">
    <source>
        <dbReference type="ARBA" id="ARBA00012180"/>
    </source>
</evidence>
<dbReference type="InterPro" id="IPR022898">
    <property type="entry name" value="RNase_HII"/>
</dbReference>
<comment type="subcellular location">
    <subcellularLocation>
        <location evidence="4 14">Cytoplasm</location>
    </subcellularLocation>
</comment>
<dbReference type="AlphaFoldDB" id="A0A9D9J5A3"/>
<reference evidence="19" key="2">
    <citation type="journal article" date="2021" name="PeerJ">
        <title>Extensive microbial diversity within the chicken gut microbiome revealed by metagenomics and culture.</title>
        <authorList>
            <person name="Gilroy R."/>
            <person name="Ravi A."/>
            <person name="Getino M."/>
            <person name="Pursley I."/>
            <person name="Horton D.L."/>
            <person name="Alikhan N.F."/>
            <person name="Baker D."/>
            <person name="Gharbi K."/>
            <person name="Hall N."/>
            <person name="Watson M."/>
            <person name="Adriaenssens E.M."/>
            <person name="Foster-Nyarko E."/>
            <person name="Jarju S."/>
            <person name="Secka A."/>
            <person name="Antonio M."/>
            <person name="Oren A."/>
            <person name="Chaudhuri R.R."/>
            <person name="La Ragione R."/>
            <person name="Hildebrand F."/>
            <person name="Pallen M.J."/>
        </authorList>
    </citation>
    <scope>NUCLEOTIDE SEQUENCE</scope>
    <source>
        <strain evidence="19">B2-16538</strain>
    </source>
</reference>
<comment type="cofactor">
    <cofactor evidence="2">
        <name>Mg(2+)</name>
        <dbReference type="ChEBI" id="CHEBI:18420"/>
    </cofactor>
</comment>
<comment type="catalytic activity">
    <reaction evidence="1 14 15 16">
        <text>Endonucleolytic cleavage to 5'-phosphomonoester.</text>
        <dbReference type="EC" id="3.1.26.4"/>
    </reaction>
</comment>
<evidence type="ECO:0000256" key="7">
    <source>
        <dbReference type="ARBA" id="ARBA00019179"/>
    </source>
</evidence>
<evidence type="ECO:0000256" key="12">
    <source>
        <dbReference type="ARBA" id="ARBA00022801"/>
    </source>
</evidence>
<feature type="binding site" evidence="14 15">
    <location>
        <position position="115"/>
    </location>
    <ligand>
        <name>a divalent metal cation</name>
        <dbReference type="ChEBI" id="CHEBI:60240"/>
    </ligand>
</feature>
<evidence type="ECO:0000256" key="3">
    <source>
        <dbReference type="ARBA" id="ARBA00004065"/>
    </source>
</evidence>
<dbReference type="PROSITE" id="PS51975">
    <property type="entry name" value="RNASE_H_2"/>
    <property type="match status" value="1"/>
</dbReference>
<gene>
    <name evidence="14" type="primary">rnhB</name>
    <name evidence="19" type="ORF">IAB78_07085</name>
</gene>
<organism evidence="19 20">
    <name type="scientific">Candidatus Cryptobacteroides excrementavium</name>
    <dbReference type="NCBI Taxonomy" id="2840759"/>
    <lineage>
        <taxon>Bacteria</taxon>
        <taxon>Pseudomonadati</taxon>
        <taxon>Bacteroidota</taxon>
        <taxon>Bacteroidia</taxon>
        <taxon>Bacteroidales</taxon>
        <taxon>Candidatus Cryptobacteroides</taxon>
    </lineage>
</organism>
<evidence type="ECO:0000256" key="9">
    <source>
        <dbReference type="ARBA" id="ARBA00022722"/>
    </source>
</evidence>
<comment type="cofactor">
    <cofactor evidence="14 15">
        <name>Mn(2+)</name>
        <dbReference type="ChEBI" id="CHEBI:29035"/>
    </cofactor>
    <cofactor evidence="14 15">
        <name>Mg(2+)</name>
        <dbReference type="ChEBI" id="CHEBI:18420"/>
    </cofactor>
    <text evidence="14 15">Manganese or magnesium. Binds 1 divalent metal ion per monomer in the absence of substrate. May bind a second metal ion after substrate binding.</text>
</comment>
<evidence type="ECO:0000313" key="19">
    <source>
        <dbReference type="EMBL" id="MBO8486172.1"/>
    </source>
</evidence>
<evidence type="ECO:0000256" key="11">
    <source>
        <dbReference type="ARBA" id="ARBA00022759"/>
    </source>
</evidence>
<comment type="similarity">
    <text evidence="5 14 16">Belongs to the RNase HII family.</text>
</comment>
<comment type="caution">
    <text evidence="19">The sequence shown here is derived from an EMBL/GenBank/DDBJ whole genome shotgun (WGS) entry which is preliminary data.</text>
</comment>
<dbReference type="InterPro" id="IPR001352">
    <property type="entry name" value="RNase_HII/HIII"/>
</dbReference>
<evidence type="ECO:0000256" key="13">
    <source>
        <dbReference type="ARBA" id="ARBA00023211"/>
    </source>
</evidence>
<dbReference type="GO" id="GO:0030145">
    <property type="term" value="F:manganese ion binding"/>
    <property type="evidence" value="ECO:0007669"/>
    <property type="project" value="UniProtKB-UniRule"/>
</dbReference>
<feature type="region of interest" description="Disordered" evidence="17">
    <location>
        <begin position="136"/>
        <end position="160"/>
    </location>
</feature>
<feature type="binding site" evidence="14 15">
    <location>
        <position position="23"/>
    </location>
    <ligand>
        <name>a divalent metal cation</name>
        <dbReference type="ChEBI" id="CHEBI:60240"/>
    </ligand>
</feature>
<sequence length="251" mass="28022">MKHSIQTCLPARFNGHLLEAGCDEAGRGPLAGPVFAAAVILPEDFRHPLLNDSKQMSKKDRQRLREIILREAEAYAVEAVTAEEIDSINILNASIAGMWRAVMSLPKRPDTIAVDGNRFKAYERIPRPENLSAVSAGISRQERISGPAETDTKGPLPWESPDIIEDRGTIPYVCIVKGDAKYADIAAASVLAKTSRDEYMKALASSFPEYGWDRNMGYPTREHIEAIRKYGLTPHHRKSFHVRELEPVLFQ</sequence>
<evidence type="ECO:0000256" key="5">
    <source>
        <dbReference type="ARBA" id="ARBA00007383"/>
    </source>
</evidence>
<evidence type="ECO:0000256" key="17">
    <source>
        <dbReference type="SAM" id="MobiDB-lite"/>
    </source>
</evidence>
<dbReference type="Gene3D" id="3.30.420.10">
    <property type="entry name" value="Ribonuclease H-like superfamily/Ribonuclease H"/>
    <property type="match status" value="2"/>
</dbReference>
<dbReference type="InterPro" id="IPR024567">
    <property type="entry name" value="RNase_HII/HIII_dom"/>
</dbReference>
<dbReference type="NCBIfam" id="NF000595">
    <property type="entry name" value="PRK00015.1-3"/>
    <property type="match status" value="1"/>
</dbReference>
<dbReference type="GO" id="GO:0004523">
    <property type="term" value="F:RNA-DNA hybrid ribonuclease activity"/>
    <property type="evidence" value="ECO:0007669"/>
    <property type="project" value="UniProtKB-UniRule"/>
</dbReference>
<protein>
    <recommendedName>
        <fullName evidence="7 14">Ribonuclease HII</fullName>
        <shortName evidence="14">RNase HII</shortName>
        <ecNumber evidence="6 14">3.1.26.4</ecNumber>
    </recommendedName>
</protein>
<dbReference type="CDD" id="cd07182">
    <property type="entry name" value="RNase_HII_bacteria_HII_like"/>
    <property type="match status" value="1"/>
</dbReference>
<proteinExistence type="inferred from homology"/>
<comment type="function">
    <text evidence="3 14 16">Endonuclease that specifically degrades the RNA of RNA-DNA hybrids.</text>
</comment>
<evidence type="ECO:0000313" key="20">
    <source>
        <dbReference type="Proteomes" id="UP000823750"/>
    </source>
</evidence>
<evidence type="ECO:0000256" key="8">
    <source>
        <dbReference type="ARBA" id="ARBA00022490"/>
    </source>
</evidence>
<dbReference type="Proteomes" id="UP000823750">
    <property type="component" value="Unassembled WGS sequence"/>
</dbReference>
<dbReference type="Pfam" id="PF01351">
    <property type="entry name" value="RNase_HII"/>
    <property type="match status" value="2"/>
</dbReference>